<dbReference type="Proteomes" id="UP000231453">
    <property type="component" value="Unassembled WGS sequence"/>
</dbReference>
<sequence length="255" mass="28565">MEDKKHFYIQVVLGVVLILTVLIVVFILFSDQFFKGQVLNQNVVTQSKQNIVATPVNSSTQDIVSDQNNSTTTEDFSTTTLSFDIMNWYETKPLSFDNLDWKEIIRYDGVGFIAPIQAPFFNWSPEVKISKGKLNCPVSDTPLNSPVPHFVEKNIGDKPYCLYVYGDGAAGTSYSSSLYITEVEDGLLVEIPIVLSHTNCGSYGDEDIENCKIRQESLNSFMEDNLDGFINKIVSSINIPNDVKNDLPEFTGFLN</sequence>
<keyword evidence="1" id="KW-0472">Membrane</keyword>
<evidence type="ECO:0000313" key="2">
    <source>
        <dbReference type="EMBL" id="PIZ95865.1"/>
    </source>
</evidence>
<accession>A0A2M7VAB7</accession>
<keyword evidence="1" id="KW-1133">Transmembrane helix</keyword>
<comment type="caution">
    <text evidence="2">The sequence shown here is derived from an EMBL/GenBank/DDBJ whole genome shotgun (WGS) entry which is preliminary data.</text>
</comment>
<gene>
    <name evidence="2" type="ORF">COX80_03255</name>
</gene>
<proteinExistence type="predicted"/>
<name>A0A2M7VAB7_9BACT</name>
<keyword evidence="1" id="KW-0812">Transmembrane</keyword>
<evidence type="ECO:0000313" key="3">
    <source>
        <dbReference type="Proteomes" id="UP000231453"/>
    </source>
</evidence>
<feature type="transmembrane region" description="Helical" evidence="1">
    <location>
        <begin position="7"/>
        <end position="29"/>
    </location>
</feature>
<organism evidence="2 3">
    <name type="scientific">Candidatus Magasanikbacteria bacterium CG_4_10_14_0_2_um_filter_33_14</name>
    <dbReference type="NCBI Taxonomy" id="1974636"/>
    <lineage>
        <taxon>Bacteria</taxon>
        <taxon>Candidatus Magasanikiibacteriota</taxon>
    </lineage>
</organism>
<protein>
    <submittedName>
        <fullName evidence="2">Uncharacterized protein</fullName>
    </submittedName>
</protein>
<evidence type="ECO:0000256" key="1">
    <source>
        <dbReference type="SAM" id="Phobius"/>
    </source>
</evidence>
<dbReference type="EMBL" id="PFPL01000043">
    <property type="protein sequence ID" value="PIZ95865.1"/>
    <property type="molecule type" value="Genomic_DNA"/>
</dbReference>
<reference evidence="3" key="1">
    <citation type="submission" date="2017-09" db="EMBL/GenBank/DDBJ databases">
        <title>Depth-based differentiation of microbial function through sediment-hosted aquifers and enrichment of novel symbionts in the deep terrestrial subsurface.</title>
        <authorList>
            <person name="Probst A.J."/>
            <person name="Ladd B."/>
            <person name="Jarett J.K."/>
            <person name="Geller-Mcgrath D.E."/>
            <person name="Sieber C.M.K."/>
            <person name="Emerson J.B."/>
            <person name="Anantharaman K."/>
            <person name="Thomas B.C."/>
            <person name="Malmstrom R."/>
            <person name="Stieglmeier M."/>
            <person name="Klingl A."/>
            <person name="Woyke T."/>
            <person name="Ryan C.M."/>
            <person name="Banfield J.F."/>
        </authorList>
    </citation>
    <scope>NUCLEOTIDE SEQUENCE [LARGE SCALE GENOMIC DNA]</scope>
</reference>
<dbReference type="AlphaFoldDB" id="A0A2M7VAB7"/>